<feature type="compositionally biased region" description="Basic and acidic residues" evidence="3">
    <location>
        <begin position="314"/>
        <end position="333"/>
    </location>
</feature>
<keyword evidence="2" id="KW-0378">Hydrolase</keyword>
<feature type="compositionally biased region" description="Polar residues" evidence="3">
    <location>
        <begin position="18"/>
        <end position="38"/>
    </location>
</feature>
<feature type="compositionally biased region" description="Pro residues" evidence="3">
    <location>
        <begin position="390"/>
        <end position="401"/>
    </location>
</feature>
<evidence type="ECO:0000256" key="4">
    <source>
        <dbReference type="SAM" id="Phobius"/>
    </source>
</evidence>
<proteinExistence type="inferred from homology"/>
<evidence type="ECO:0000313" key="5">
    <source>
        <dbReference type="EMBL" id="SFW59294.1"/>
    </source>
</evidence>
<dbReference type="Pfam" id="PF02113">
    <property type="entry name" value="Peptidase_S13"/>
    <property type="match status" value="2"/>
</dbReference>
<protein>
    <submittedName>
        <fullName evidence="5">D-alanyl-D-alanine carboxypeptidase / D-alanyl-D-alanine-endopeptidase (Penicillin-binding protein 4)</fullName>
    </submittedName>
</protein>
<sequence>MPENDQPMWPSSDEDRSSSGARSTTPASSSDASESVGEQSGVPKVTGSEAPKGSWFAPNVPPEPIPGLNAPAEKPSPPPAPAKQDLADRLGSREPKPAPVTESTQYIEVKQQPAAKPEADAQRTQHMAPQQQAPWVPVERNVWPAEQQDRQDEPQQEKAGSQPWREELQQWREEQQRREEQLKSAEAQRRDDGQQRADASATQRGEQPEAPWVERREGAQQQEQRQGDAQQEQRAEAPWAQRRDGAQQQEQPRDAQPEQRADAPQIQRREGAQEQRAEAPWAQRQDGAQQPQEQRRDDAQQQDQRADAPWTQRIELREDRTGDRPAEPADRRPALPPEPPRGVVPPASGGSLARPQRIEPDGQRFDAEATVGIERPTQFPGAFQQQPQPRSEPPAEAPPAEPAAGGEPPKKRRKGKIIALVVVVLLVLAGAGVAAATPKVANRLGLPWAPNAPKGDSPEPAAATRQLQGPDTAGQAPTANGVKSALAAAAGNSALGQLTGSVVDPVSSTTLWDHNSATAVTPASTTKVLTSAAALLAMDPNTRLSTKIVEGADPGTVILVGGGDVTLTALPLGTESPLYPGAAHVDELVAQVKKAKPNVKKVQVDLSLFKGATTAPGWAAGDAPSTFATQIGSVMADAGRMDPKNNGSQRVANAGSVLAATIASKLSASAGGQATAPKDAKVVAEVKSAPLTELVSDTMELSDDVLAEALARQVALAAGQEASFAGGAAATIKVLKDHGFDTSGVKLSDGSGISTENKIPAKLLTQLLAAAAAPEGKNPNTAKLRPMLAGLPVAGGSGTLADKRFETPASQAGRGWVRAKTGTLTGVNTLAGLVLDQDGRVLVFAFMSNGSDQQPGRDAIDALATSLRKCGCS</sequence>
<accession>A0A1K1QJA2</accession>
<dbReference type="Proteomes" id="UP000182740">
    <property type="component" value="Unassembled WGS sequence"/>
</dbReference>
<feature type="compositionally biased region" description="Pro residues" evidence="3">
    <location>
        <begin position="334"/>
        <end position="343"/>
    </location>
</feature>
<feature type="region of interest" description="Disordered" evidence="3">
    <location>
        <begin position="1"/>
        <end position="412"/>
    </location>
</feature>
<dbReference type="PANTHER" id="PTHR30023">
    <property type="entry name" value="D-ALANYL-D-ALANINE CARBOXYPEPTIDASE"/>
    <property type="match status" value="1"/>
</dbReference>
<evidence type="ECO:0000256" key="2">
    <source>
        <dbReference type="ARBA" id="ARBA00022801"/>
    </source>
</evidence>
<dbReference type="InterPro" id="IPR012338">
    <property type="entry name" value="Beta-lactam/transpept-like"/>
</dbReference>
<dbReference type="STRING" id="546364.SAMN04489730_1809"/>
<feature type="compositionally biased region" description="Polar residues" evidence="3">
    <location>
        <begin position="124"/>
        <end position="133"/>
    </location>
</feature>
<name>A0A1K1QJA2_9PSEU</name>
<keyword evidence="5" id="KW-0121">Carboxypeptidase</keyword>
<dbReference type="RefSeq" id="WP_072475816.1">
    <property type="nucleotide sequence ID" value="NZ_FPJG01000006.1"/>
</dbReference>
<evidence type="ECO:0000313" key="6">
    <source>
        <dbReference type="Proteomes" id="UP000182740"/>
    </source>
</evidence>
<evidence type="ECO:0000256" key="3">
    <source>
        <dbReference type="SAM" id="MobiDB-lite"/>
    </source>
</evidence>
<dbReference type="NCBIfam" id="TIGR00666">
    <property type="entry name" value="PBP4"/>
    <property type="match status" value="1"/>
</dbReference>
<feature type="compositionally biased region" description="Low complexity" evidence="3">
    <location>
        <begin position="219"/>
        <end position="230"/>
    </location>
</feature>
<evidence type="ECO:0000256" key="1">
    <source>
        <dbReference type="ARBA" id="ARBA00006096"/>
    </source>
</evidence>
<dbReference type="AlphaFoldDB" id="A0A1K1QJA2"/>
<comment type="similarity">
    <text evidence="1">Belongs to the peptidase S13 family.</text>
</comment>
<feature type="compositionally biased region" description="Low complexity" evidence="3">
    <location>
        <begin position="376"/>
        <end position="389"/>
    </location>
</feature>
<feature type="compositionally biased region" description="Basic and acidic residues" evidence="3">
    <location>
        <begin position="231"/>
        <end position="277"/>
    </location>
</feature>
<dbReference type="PRINTS" id="PR00922">
    <property type="entry name" value="DADACBPTASE3"/>
</dbReference>
<reference evidence="6" key="1">
    <citation type="submission" date="2016-11" db="EMBL/GenBank/DDBJ databases">
        <authorList>
            <person name="Varghese N."/>
            <person name="Submissions S."/>
        </authorList>
    </citation>
    <scope>NUCLEOTIDE SEQUENCE [LARGE SCALE GENOMIC DNA]</scope>
    <source>
        <strain evidence="6">DSM 44671</strain>
    </source>
</reference>
<dbReference type="InterPro" id="IPR000667">
    <property type="entry name" value="Peptidase_S13"/>
</dbReference>
<dbReference type="GO" id="GO:0004185">
    <property type="term" value="F:serine-type carboxypeptidase activity"/>
    <property type="evidence" value="ECO:0007669"/>
    <property type="project" value="InterPro"/>
</dbReference>
<keyword evidence="6" id="KW-1185">Reference proteome</keyword>
<keyword evidence="4" id="KW-0812">Transmembrane</keyword>
<dbReference type="EMBL" id="FPJG01000006">
    <property type="protein sequence ID" value="SFW59294.1"/>
    <property type="molecule type" value="Genomic_DNA"/>
</dbReference>
<dbReference type="SUPFAM" id="SSF56601">
    <property type="entry name" value="beta-lactamase/transpeptidase-like"/>
    <property type="match status" value="1"/>
</dbReference>
<feature type="compositionally biased region" description="Basic and acidic residues" evidence="3">
    <location>
        <begin position="356"/>
        <end position="367"/>
    </location>
</feature>
<feature type="transmembrane region" description="Helical" evidence="4">
    <location>
        <begin position="417"/>
        <end position="436"/>
    </location>
</feature>
<dbReference type="PANTHER" id="PTHR30023:SF0">
    <property type="entry name" value="PENICILLIN-SENSITIVE CARBOXYPEPTIDASE A"/>
    <property type="match status" value="1"/>
</dbReference>
<keyword evidence="5" id="KW-0645">Protease</keyword>
<keyword evidence="4" id="KW-0472">Membrane</keyword>
<dbReference type="Gene3D" id="3.40.710.10">
    <property type="entry name" value="DD-peptidase/beta-lactamase superfamily"/>
    <property type="match status" value="2"/>
</dbReference>
<dbReference type="GO" id="GO:0000270">
    <property type="term" value="P:peptidoglycan metabolic process"/>
    <property type="evidence" value="ECO:0007669"/>
    <property type="project" value="TreeGrafter"/>
</dbReference>
<feature type="compositionally biased region" description="Basic and acidic residues" evidence="3">
    <location>
        <begin position="147"/>
        <end position="156"/>
    </location>
</feature>
<gene>
    <name evidence="5" type="ORF">SAMN04489730_1809</name>
</gene>
<feature type="region of interest" description="Disordered" evidence="3">
    <location>
        <begin position="451"/>
        <end position="478"/>
    </location>
</feature>
<feature type="compositionally biased region" description="Basic and acidic residues" evidence="3">
    <location>
        <begin position="85"/>
        <end position="96"/>
    </location>
</feature>
<feature type="compositionally biased region" description="Basic and acidic residues" evidence="3">
    <location>
        <begin position="164"/>
        <end position="195"/>
    </location>
</feature>
<keyword evidence="4" id="KW-1133">Transmembrane helix</keyword>
<organism evidence="5 6">
    <name type="scientific">Amycolatopsis australiensis</name>
    <dbReference type="NCBI Taxonomy" id="546364"/>
    <lineage>
        <taxon>Bacteria</taxon>
        <taxon>Bacillati</taxon>
        <taxon>Actinomycetota</taxon>
        <taxon>Actinomycetes</taxon>
        <taxon>Pseudonocardiales</taxon>
        <taxon>Pseudonocardiaceae</taxon>
        <taxon>Amycolatopsis</taxon>
    </lineage>
</organism>
<dbReference type="GO" id="GO:0006508">
    <property type="term" value="P:proteolysis"/>
    <property type="evidence" value="ECO:0007669"/>
    <property type="project" value="InterPro"/>
</dbReference>